<dbReference type="AlphaFoldDB" id="V4QSQ6"/>
<evidence type="ECO:0000313" key="3">
    <source>
        <dbReference type="Proteomes" id="UP000017819"/>
    </source>
</evidence>
<name>V4QSQ6_9HYPH</name>
<feature type="transmembrane region" description="Helical" evidence="1">
    <location>
        <begin position="34"/>
        <end position="52"/>
    </location>
</feature>
<dbReference type="STRING" id="631454.N177_3944"/>
<proteinExistence type="predicted"/>
<dbReference type="Proteomes" id="UP000017819">
    <property type="component" value="Unassembled WGS sequence"/>
</dbReference>
<gene>
    <name evidence="2" type="ORF">N177_3944</name>
</gene>
<protein>
    <recommendedName>
        <fullName evidence="4">Holin</fullName>
    </recommendedName>
</protein>
<comment type="caution">
    <text evidence="2">The sequence shown here is derived from an EMBL/GenBank/DDBJ whole genome shotgun (WGS) entry which is preliminary data.</text>
</comment>
<dbReference type="RefSeq" id="WP_023434053.1">
    <property type="nucleotide sequence ID" value="NZ_AWXZ01000040.1"/>
</dbReference>
<keyword evidence="1" id="KW-0812">Transmembrane</keyword>
<evidence type="ECO:0000313" key="2">
    <source>
        <dbReference type="EMBL" id="ESR22807.1"/>
    </source>
</evidence>
<sequence>MLSNHRKLVACLVGLALIFVKDHTGIDLTQQEDVVVTLVLNALTAASVWYFANEKRA</sequence>
<dbReference type="EMBL" id="AWXZ01000040">
    <property type="protein sequence ID" value="ESR22807.1"/>
    <property type="molecule type" value="Genomic_DNA"/>
</dbReference>
<keyword evidence="1" id="KW-1133">Transmembrane helix</keyword>
<keyword evidence="1" id="KW-0472">Membrane</keyword>
<accession>V4QSQ6</accession>
<organism evidence="2 3">
    <name type="scientific">Lutibaculum baratangense AMV1</name>
    <dbReference type="NCBI Taxonomy" id="631454"/>
    <lineage>
        <taxon>Bacteria</taxon>
        <taxon>Pseudomonadati</taxon>
        <taxon>Pseudomonadota</taxon>
        <taxon>Alphaproteobacteria</taxon>
        <taxon>Hyphomicrobiales</taxon>
        <taxon>Tepidamorphaceae</taxon>
        <taxon>Lutibaculum</taxon>
    </lineage>
</organism>
<reference evidence="2 3" key="1">
    <citation type="journal article" date="2014" name="Genome Announc.">
        <title>Draft Genome Sequence of Lutibaculum baratangense Strain AMV1T, Isolated from a Mud Volcano in Andamans, India.</title>
        <authorList>
            <person name="Singh A."/>
            <person name="Sreenivas A."/>
            <person name="Sathyanarayana Reddy G."/>
            <person name="Pinnaka A.K."/>
            <person name="Shivaji S."/>
        </authorList>
    </citation>
    <scope>NUCLEOTIDE SEQUENCE [LARGE SCALE GENOMIC DNA]</scope>
    <source>
        <strain evidence="2 3">AMV1</strain>
    </source>
</reference>
<evidence type="ECO:0000256" key="1">
    <source>
        <dbReference type="SAM" id="Phobius"/>
    </source>
</evidence>
<evidence type="ECO:0008006" key="4">
    <source>
        <dbReference type="Google" id="ProtNLM"/>
    </source>
</evidence>
<keyword evidence="3" id="KW-1185">Reference proteome</keyword>